<evidence type="ECO:0000313" key="2">
    <source>
        <dbReference type="EMBL" id="GLQ63985.1"/>
    </source>
</evidence>
<protein>
    <recommendedName>
        <fullName evidence="4">DUF202 domain-containing protein</fullName>
    </recommendedName>
</protein>
<keyword evidence="3" id="KW-1185">Reference proteome</keyword>
<organism evidence="2 3">
    <name type="scientific">Gluconobacter cerinus</name>
    <dbReference type="NCBI Taxonomy" id="38307"/>
    <lineage>
        <taxon>Bacteria</taxon>
        <taxon>Pseudomonadati</taxon>
        <taxon>Pseudomonadota</taxon>
        <taxon>Alphaproteobacteria</taxon>
        <taxon>Acetobacterales</taxon>
        <taxon>Acetobacteraceae</taxon>
        <taxon>Gluconobacter</taxon>
    </lineage>
</organism>
<reference evidence="3" key="1">
    <citation type="journal article" date="2019" name="Int. J. Syst. Evol. Microbiol.">
        <title>The Global Catalogue of Microorganisms (GCM) 10K type strain sequencing project: providing services to taxonomists for standard genome sequencing and annotation.</title>
        <authorList>
            <consortium name="The Broad Institute Genomics Platform"/>
            <consortium name="The Broad Institute Genome Sequencing Center for Infectious Disease"/>
            <person name="Wu L."/>
            <person name="Ma J."/>
        </authorList>
    </citation>
    <scope>NUCLEOTIDE SEQUENCE [LARGE SCALE GENOMIC DNA]</scope>
    <source>
        <strain evidence="3">NBRC 3267</strain>
    </source>
</reference>
<keyword evidence="1" id="KW-0472">Membrane</keyword>
<evidence type="ECO:0000313" key="3">
    <source>
        <dbReference type="Proteomes" id="UP001156614"/>
    </source>
</evidence>
<accession>A0AAV5NHY6</accession>
<keyword evidence="1" id="KW-0812">Transmembrane</keyword>
<dbReference type="Proteomes" id="UP001156614">
    <property type="component" value="Unassembled WGS sequence"/>
</dbReference>
<evidence type="ECO:0008006" key="4">
    <source>
        <dbReference type="Google" id="ProtNLM"/>
    </source>
</evidence>
<dbReference type="AlphaFoldDB" id="A0AAV5NHY6"/>
<sequence length="83" mass="8848">MSIADTPRRRDQIYTPAIAALSYRVAMVSGSVGISLILAGYARVKYLRSNPSSSGLSSAAVERLLLIVFCGTLVNITVAFLTL</sequence>
<feature type="transmembrane region" description="Helical" evidence="1">
    <location>
        <begin position="64"/>
        <end position="82"/>
    </location>
</feature>
<dbReference type="EMBL" id="BSNU01000006">
    <property type="protein sequence ID" value="GLQ63985.1"/>
    <property type="molecule type" value="Genomic_DNA"/>
</dbReference>
<name>A0AAV5NHY6_9PROT</name>
<evidence type="ECO:0000256" key="1">
    <source>
        <dbReference type="SAM" id="Phobius"/>
    </source>
</evidence>
<proteinExistence type="predicted"/>
<gene>
    <name evidence="2" type="ORF">GCM10007867_28310</name>
</gene>
<feature type="transmembrane region" description="Helical" evidence="1">
    <location>
        <begin position="21"/>
        <end position="44"/>
    </location>
</feature>
<keyword evidence="1" id="KW-1133">Transmembrane helix</keyword>
<comment type="caution">
    <text evidence="2">The sequence shown here is derived from an EMBL/GenBank/DDBJ whole genome shotgun (WGS) entry which is preliminary data.</text>
</comment>